<gene>
    <name evidence="2" type="ORF">GCM10007388_22130</name>
</gene>
<evidence type="ECO:0000313" key="3">
    <source>
        <dbReference type="Proteomes" id="UP000619512"/>
    </source>
</evidence>
<dbReference type="AlphaFoldDB" id="A0AA87Y7R2"/>
<keyword evidence="1" id="KW-0812">Transmembrane</keyword>
<sequence length="227" mass="24798">MTMPSRAPFSVNIPALALILLLLSCYPLSIVLPPSWAWENGAIEDGDVIVLGVGLAWAFVTWMRAQPVSVALLARCVLPIWIILIGREMSWGAVLFAPDHMTAEGPVFTSHHLWYRPFVTPVLCALFAWSAWSAWRCRLDKQLYSVLERGRFPWLPMLTVLAAAVGSSCAESHLPYCLATLRNQRFEELTELAGYIALVVVQARVLGECRAAAPHGTAAAASSPAAT</sequence>
<dbReference type="PROSITE" id="PS51257">
    <property type="entry name" value="PROKAR_LIPOPROTEIN"/>
    <property type="match status" value="1"/>
</dbReference>
<protein>
    <submittedName>
        <fullName evidence="2">Uncharacterized protein</fullName>
    </submittedName>
</protein>
<organism evidence="2 3">
    <name type="scientific">Pseudoduganella plicata</name>
    <dbReference type="NCBI Taxonomy" id="321984"/>
    <lineage>
        <taxon>Bacteria</taxon>
        <taxon>Pseudomonadati</taxon>
        <taxon>Pseudomonadota</taxon>
        <taxon>Betaproteobacteria</taxon>
        <taxon>Burkholderiales</taxon>
        <taxon>Oxalobacteraceae</taxon>
        <taxon>Telluria group</taxon>
        <taxon>Pseudoduganella</taxon>
    </lineage>
</organism>
<dbReference type="EMBL" id="BMWW01000003">
    <property type="protein sequence ID" value="GGY88280.1"/>
    <property type="molecule type" value="Genomic_DNA"/>
</dbReference>
<comment type="caution">
    <text evidence="2">The sequence shown here is derived from an EMBL/GenBank/DDBJ whole genome shotgun (WGS) entry which is preliminary data.</text>
</comment>
<proteinExistence type="predicted"/>
<feature type="transmembrane region" description="Helical" evidence="1">
    <location>
        <begin position="72"/>
        <end position="94"/>
    </location>
</feature>
<feature type="transmembrane region" description="Helical" evidence="1">
    <location>
        <begin position="47"/>
        <end position="65"/>
    </location>
</feature>
<keyword evidence="1" id="KW-1133">Transmembrane helix</keyword>
<keyword evidence="1" id="KW-0472">Membrane</keyword>
<dbReference type="Proteomes" id="UP000619512">
    <property type="component" value="Unassembled WGS sequence"/>
</dbReference>
<feature type="transmembrane region" description="Helical" evidence="1">
    <location>
        <begin position="114"/>
        <end position="135"/>
    </location>
</feature>
<accession>A0AA87Y7R2</accession>
<evidence type="ECO:0000313" key="2">
    <source>
        <dbReference type="EMBL" id="GGY88280.1"/>
    </source>
</evidence>
<reference evidence="2" key="1">
    <citation type="journal article" date="2014" name="Int. J. Syst. Evol. Microbiol.">
        <title>Complete genome sequence of Corynebacterium casei LMG S-19264T (=DSM 44701T), isolated from a smear-ripened cheese.</title>
        <authorList>
            <consortium name="US DOE Joint Genome Institute (JGI-PGF)"/>
            <person name="Walter F."/>
            <person name="Albersmeier A."/>
            <person name="Kalinowski J."/>
            <person name="Ruckert C."/>
        </authorList>
    </citation>
    <scope>NUCLEOTIDE SEQUENCE</scope>
    <source>
        <strain evidence="2">KCTC 12344</strain>
    </source>
</reference>
<reference evidence="2" key="2">
    <citation type="submission" date="2022-12" db="EMBL/GenBank/DDBJ databases">
        <authorList>
            <person name="Sun Q."/>
            <person name="Kim S."/>
        </authorList>
    </citation>
    <scope>NUCLEOTIDE SEQUENCE</scope>
    <source>
        <strain evidence="2">KCTC 12344</strain>
    </source>
</reference>
<name>A0AA87Y7R2_9BURK</name>
<evidence type="ECO:0000256" key="1">
    <source>
        <dbReference type="SAM" id="Phobius"/>
    </source>
</evidence>